<dbReference type="Proteomes" id="UP000230233">
    <property type="component" value="Chromosome I"/>
</dbReference>
<gene>
    <name evidence="2" type="primary">Cnig_chr_I.g621</name>
    <name evidence="2" type="ORF">B9Z55_000621</name>
</gene>
<keyword evidence="3" id="KW-1185">Reference proteome</keyword>
<organism evidence="2 3">
    <name type="scientific">Caenorhabditis nigoni</name>
    <dbReference type="NCBI Taxonomy" id="1611254"/>
    <lineage>
        <taxon>Eukaryota</taxon>
        <taxon>Metazoa</taxon>
        <taxon>Ecdysozoa</taxon>
        <taxon>Nematoda</taxon>
        <taxon>Chromadorea</taxon>
        <taxon>Rhabditida</taxon>
        <taxon>Rhabditina</taxon>
        <taxon>Rhabditomorpha</taxon>
        <taxon>Rhabditoidea</taxon>
        <taxon>Rhabditidae</taxon>
        <taxon>Peloderinae</taxon>
        <taxon>Caenorhabditis</taxon>
    </lineage>
</organism>
<sequence>MILSKLPSVVQNEIFYKMEYSDLLLLSLASKNIKKLIKLSQTRRFKSIGYIVYGCTSEPYLLYIRNKHGVDFILKIAQHEEYDKYFCSIKDFQFDVSGKILDFRLCYQNQIPCPVVFFHPQEKKTVINSMHNYLFDFFGSTVEYHWKSASYYEFHIPQLRNLSACSITLGTHL</sequence>
<protein>
    <recommendedName>
        <fullName evidence="1">F-box domain-containing protein</fullName>
    </recommendedName>
</protein>
<dbReference type="PANTHER" id="PTHR21503">
    <property type="entry name" value="F-BOX-CONTAINING HYPOTHETICAL PROTEIN C.ELEGANS"/>
    <property type="match status" value="1"/>
</dbReference>
<evidence type="ECO:0000259" key="1">
    <source>
        <dbReference type="PROSITE" id="PS50181"/>
    </source>
</evidence>
<dbReference type="EMBL" id="PDUG01000001">
    <property type="protein sequence ID" value="PIC55281.1"/>
    <property type="molecule type" value="Genomic_DNA"/>
</dbReference>
<proteinExistence type="predicted"/>
<feature type="domain" description="F-box" evidence="1">
    <location>
        <begin position="1"/>
        <end position="48"/>
    </location>
</feature>
<dbReference type="PANTHER" id="PTHR21503:SF8">
    <property type="entry name" value="F-BOX ASSOCIATED DOMAIN-CONTAINING PROTEIN-RELATED"/>
    <property type="match status" value="1"/>
</dbReference>
<comment type="caution">
    <text evidence="2">The sequence shown here is derived from an EMBL/GenBank/DDBJ whole genome shotgun (WGS) entry which is preliminary data.</text>
</comment>
<dbReference type="AlphaFoldDB" id="A0A2G5VUB0"/>
<accession>A0A2G5VUB0</accession>
<dbReference type="OrthoDB" id="5876439at2759"/>
<dbReference type="InterPro" id="IPR001810">
    <property type="entry name" value="F-box_dom"/>
</dbReference>
<name>A0A2G5VUB0_9PELO</name>
<dbReference type="PROSITE" id="PS50181">
    <property type="entry name" value="FBOX"/>
    <property type="match status" value="1"/>
</dbReference>
<evidence type="ECO:0000313" key="3">
    <source>
        <dbReference type="Proteomes" id="UP000230233"/>
    </source>
</evidence>
<evidence type="ECO:0000313" key="2">
    <source>
        <dbReference type="EMBL" id="PIC55281.1"/>
    </source>
</evidence>
<reference evidence="3" key="1">
    <citation type="submission" date="2017-10" db="EMBL/GenBank/DDBJ databases">
        <title>Rapid genome shrinkage in a self-fertile nematode reveals novel sperm competition proteins.</title>
        <authorList>
            <person name="Yin D."/>
            <person name="Schwarz E.M."/>
            <person name="Thomas C.G."/>
            <person name="Felde R.L."/>
            <person name="Korf I.F."/>
            <person name="Cutter A.D."/>
            <person name="Schartner C.M."/>
            <person name="Ralston E.J."/>
            <person name="Meyer B.J."/>
            <person name="Haag E.S."/>
        </authorList>
    </citation>
    <scope>NUCLEOTIDE SEQUENCE [LARGE SCALE GENOMIC DNA]</scope>
    <source>
        <strain evidence="3">JU1422</strain>
    </source>
</reference>
<dbReference type="Pfam" id="PF00646">
    <property type="entry name" value="F-box"/>
    <property type="match status" value="1"/>
</dbReference>